<dbReference type="EMBL" id="MPUH01000852">
    <property type="protein sequence ID" value="OMJ73042.1"/>
    <property type="molecule type" value="Genomic_DNA"/>
</dbReference>
<sequence length="91" mass="10604">MNHQKTEPRYRKLIREFRTSRLGKFWNSYIVHYSSKSWIITKKALWGLSVGAVVLLLPLAIETTLEGEARVSQLNSQIKGEINPNVEFRPY</sequence>
<evidence type="ECO:0000313" key="3">
    <source>
        <dbReference type="Proteomes" id="UP000187209"/>
    </source>
</evidence>
<dbReference type="AlphaFoldDB" id="A0A1R2B8D8"/>
<gene>
    <name evidence="2" type="ORF">SteCoe_28370</name>
</gene>
<comment type="caution">
    <text evidence="2">The sequence shown here is derived from an EMBL/GenBank/DDBJ whole genome shotgun (WGS) entry which is preliminary data.</text>
</comment>
<name>A0A1R2B8D8_9CILI</name>
<keyword evidence="3" id="KW-1185">Reference proteome</keyword>
<keyword evidence="1" id="KW-0472">Membrane</keyword>
<evidence type="ECO:0000256" key="1">
    <source>
        <dbReference type="SAM" id="Phobius"/>
    </source>
</evidence>
<keyword evidence="1" id="KW-1133">Transmembrane helix</keyword>
<dbReference type="Proteomes" id="UP000187209">
    <property type="component" value="Unassembled WGS sequence"/>
</dbReference>
<proteinExistence type="predicted"/>
<evidence type="ECO:0000313" key="2">
    <source>
        <dbReference type="EMBL" id="OMJ73042.1"/>
    </source>
</evidence>
<keyword evidence="1" id="KW-0812">Transmembrane</keyword>
<organism evidence="2 3">
    <name type="scientific">Stentor coeruleus</name>
    <dbReference type="NCBI Taxonomy" id="5963"/>
    <lineage>
        <taxon>Eukaryota</taxon>
        <taxon>Sar</taxon>
        <taxon>Alveolata</taxon>
        <taxon>Ciliophora</taxon>
        <taxon>Postciliodesmatophora</taxon>
        <taxon>Heterotrichea</taxon>
        <taxon>Heterotrichida</taxon>
        <taxon>Stentoridae</taxon>
        <taxon>Stentor</taxon>
    </lineage>
</organism>
<reference evidence="2 3" key="1">
    <citation type="submission" date="2016-11" db="EMBL/GenBank/DDBJ databases">
        <title>The macronuclear genome of Stentor coeruleus: a giant cell with tiny introns.</title>
        <authorList>
            <person name="Slabodnick M."/>
            <person name="Ruby J.G."/>
            <person name="Reiff S.B."/>
            <person name="Swart E.C."/>
            <person name="Gosai S."/>
            <person name="Prabakaran S."/>
            <person name="Witkowska E."/>
            <person name="Larue G.E."/>
            <person name="Fisher S."/>
            <person name="Freeman R.M."/>
            <person name="Gunawardena J."/>
            <person name="Chu W."/>
            <person name="Stover N.A."/>
            <person name="Gregory B.D."/>
            <person name="Nowacki M."/>
            <person name="Derisi J."/>
            <person name="Roy S.W."/>
            <person name="Marshall W.F."/>
            <person name="Sood P."/>
        </authorList>
    </citation>
    <scope>NUCLEOTIDE SEQUENCE [LARGE SCALE GENOMIC DNA]</scope>
    <source>
        <strain evidence="2">WM001</strain>
    </source>
</reference>
<protein>
    <submittedName>
        <fullName evidence="2">Uncharacterized protein</fullName>
    </submittedName>
</protein>
<feature type="transmembrane region" description="Helical" evidence="1">
    <location>
        <begin position="44"/>
        <end position="61"/>
    </location>
</feature>
<accession>A0A1R2B8D8</accession>